<dbReference type="AlphaFoldDB" id="A0A8S4HJP4"/>
<organism evidence="2 3">
    <name type="scientific">Plasmodium vivax</name>
    <name type="common">malaria parasite P. vivax</name>
    <dbReference type="NCBI Taxonomy" id="5855"/>
    <lineage>
        <taxon>Eukaryota</taxon>
        <taxon>Sar</taxon>
        <taxon>Alveolata</taxon>
        <taxon>Apicomplexa</taxon>
        <taxon>Aconoidasida</taxon>
        <taxon>Haemosporida</taxon>
        <taxon>Plasmodiidae</taxon>
        <taxon>Plasmodium</taxon>
        <taxon>Plasmodium (Plasmodium)</taxon>
    </lineage>
</organism>
<dbReference type="Proteomes" id="UP000779233">
    <property type="component" value="Unassembled WGS sequence"/>
</dbReference>
<feature type="transmembrane region" description="Helical" evidence="1">
    <location>
        <begin position="12"/>
        <end position="29"/>
    </location>
</feature>
<feature type="transmembrane region" description="Helical" evidence="1">
    <location>
        <begin position="227"/>
        <end position="246"/>
    </location>
</feature>
<dbReference type="InterPro" id="IPR022139">
    <property type="entry name" value="Fam-L/Fam-M-like_plasmodium"/>
</dbReference>
<name>A0A8S4HJP4_PLAVI</name>
<comment type="caution">
    <text evidence="2">The sequence shown here is derived from an EMBL/GenBank/DDBJ whole genome shotgun (WGS) entry which is preliminary data.</text>
</comment>
<reference evidence="2" key="1">
    <citation type="submission" date="2021-09" db="EMBL/GenBank/DDBJ databases">
        <authorList>
            <consortium name="Pathogen Informatics"/>
        </authorList>
    </citation>
    <scope>NUCLEOTIDE SEQUENCE</scope>
    <source>
        <strain evidence="2">PvW1</strain>
    </source>
</reference>
<feature type="transmembrane region" description="Helical" evidence="1">
    <location>
        <begin position="167"/>
        <end position="187"/>
    </location>
</feature>
<protein>
    <submittedName>
        <fullName evidence="2">(malaria parasite P. vivax) hypothetical protein</fullName>
    </submittedName>
</protein>
<keyword evidence="1" id="KW-0472">Membrane</keyword>
<sequence>MSPLIYSHINRNMSYLFFFKIITIILLTWNDKCYRDECISYKTLELKKNNDLSRDISTYRILAKHVEQNKLKNTNLKNKIPHNYEKYKLDNREDLLYTYVHLKQGSPNNLDSYMNEYKKRYSKRKGLSKMDCYCEQKLFKSIDKIHKHIENTNSTKGILKKLLYNKYGFRILLLFVFPLIGIIIPVLDEFNLSEKITSCTEAGHSTSGCYYSILYKIEQTVPLSRTYIASLSIYIIIFLSVGIYILKKIIKYNNIKNGKSKMIFIE</sequence>
<evidence type="ECO:0000256" key="1">
    <source>
        <dbReference type="SAM" id="Phobius"/>
    </source>
</evidence>
<dbReference type="VEuPathDB" id="PlasmoDB:PVPAM_010012000"/>
<evidence type="ECO:0000313" key="3">
    <source>
        <dbReference type="Proteomes" id="UP000779233"/>
    </source>
</evidence>
<keyword evidence="1" id="KW-1133">Transmembrane helix</keyword>
<accession>A0A8S4HJP4</accession>
<evidence type="ECO:0000313" key="2">
    <source>
        <dbReference type="EMBL" id="CAG9484523.1"/>
    </source>
</evidence>
<dbReference type="Pfam" id="PF12420">
    <property type="entry name" value="DUF3671"/>
    <property type="match status" value="1"/>
</dbReference>
<dbReference type="EMBL" id="CAJZCX010000016">
    <property type="protein sequence ID" value="CAG9484523.1"/>
    <property type="molecule type" value="Genomic_DNA"/>
</dbReference>
<gene>
    <name evidence="2" type="ORF">PVW1_010005200</name>
</gene>
<proteinExistence type="predicted"/>
<keyword evidence="1" id="KW-0812">Transmembrane</keyword>